<evidence type="ECO:0000313" key="2">
    <source>
        <dbReference type="EMBL" id="TDQ39259.1"/>
    </source>
</evidence>
<dbReference type="CDD" id="cd00093">
    <property type="entry name" value="HTH_XRE"/>
    <property type="match status" value="1"/>
</dbReference>
<sequence>MTDVFKLKQNLEEKYPSLKPSGNSMALVFGKLVFAKRIRENLSQVELAKRAGVGVKTIYRIEGGNDGITTKIYDKVFLVLGINFEDVAQFEDTQKKDELLNI</sequence>
<dbReference type="EMBL" id="SNYJ01000008">
    <property type="protein sequence ID" value="TDQ39259.1"/>
    <property type="molecule type" value="Genomic_DNA"/>
</dbReference>
<dbReference type="Pfam" id="PF01381">
    <property type="entry name" value="HTH_3"/>
    <property type="match status" value="1"/>
</dbReference>
<dbReference type="RefSeq" id="WP_166639275.1">
    <property type="nucleotide sequence ID" value="NZ_SNYJ01000008.1"/>
</dbReference>
<dbReference type="Gene3D" id="1.10.260.40">
    <property type="entry name" value="lambda repressor-like DNA-binding domains"/>
    <property type="match status" value="1"/>
</dbReference>
<evidence type="ECO:0000313" key="3">
    <source>
        <dbReference type="Proteomes" id="UP000295632"/>
    </source>
</evidence>
<reference evidence="2 3" key="1">
    <citation type="submission" date="2019-03" db="EMBL/GenBank/DDBJ databases">
        <title>Genomic Encyclopedia of Type Strains, Phase IV (KMG-IV): sequencing the most valuable type-strain genomes for metagenomic binning, comparative biology and taxonomic classification.</title>
        <authorList>
            <person name="Goeker M."/>
        </authorList>
    </citation>
    <scope>NUCLEOTIDE SEQUENCE [LARGE SCALE GENOMIC DNA]</scope>
    <source>
        <strain evidence="2 3">DSM 28697</strain>
    </source>
</reference>
<dbReference type="SMART" id="SM00530">
    <property type="entry name" value="HTH_XRE"/>
    <property type="match status" value="1"/>
</dbReference>
<dbReference type="PROSITE" id="PS50943">
    <property type="entry name" value="HTH_CROC1"/>
    <property type="match status" value="1"/>
</dbReference>
<protein>
    <submittedName>
        <fullName evidence="2">DNA-binding XRE family transcriptional regulator</fullName>
    </submittedName>
</protein>
<dbReference type="GO" id="GO:0003677">
    <property type="term" value="F:DNA binding"/>
    <property type="evidence" value="ECO:0007669"/>
    <property type="project" value="UniProtKB-KW"/>
</dbReference>
<feature type="domain" description="HTH cro/C1-type" evidence="1">
    <location>
        <begin position="37"/>
        <end position="87"/>
    </location>
</feature>
<dbReference type="AlphaFoldDB" id="A0A4R6U410"/>
<name>A0A4R6U410_9BACI</name>
<gene>
    <name evidence="2" type="ORF">EV213_108211</name>
</gene>
<dbReference type="InterPro" id="IPR010982">
    <property type="entry name" value="Lambda_DNA-bd_dom_sf"/>
</dbReference>
<proteinExistence type="predicted"/>
<accession>A0A4R6U410</accession>
<keyword evidence="3" id="KW-1185">Reference proteome</keyword>
<evidence type="ECO:0000259" key="1">
    <source>
        <dbReference type="PROSITE" id="PS50943"/>
    </source>
</evidence>
<organism evidence="2 3">
    <name type="scientific">Aureibacillus halotolerans</name>
    <dbReference type="NCBI Taxonomy" id="1508390"/>
    <lineage>
        <taxon>Bacteria</taxon>
        <taxon>Bacillati</taxon>
        <taxon>Bacillota</taxon>
        <taxon>Bacilli</taxon>
        <taxon>Bacillales</taxon>
        <taxon>Bacillaceae</taxon>
        <taxon>Aureibacillus</taxon>
    </lineage>
</organism>
<comment type="caution">
    <text evidence="2">The sequence shown here is derived from an EMBL/GenBank/DDBJ whole genome shotgun (WGS) entry which is preliminary data.</text>
</comment>
<dbReference type="InterPro" id="IPR001387">
    <property type="entry name" value="Cro/C1-type_HTH"/>
</dbReference>
<dbReference type="SUPFAM" id="SSF47413">
    <property type="entry name" value="lambda repressor-like DNA-binding domains"/>
    <property type="match status" value="1"/>
</dbReference>
<keyword evidence="2" id="KW-0238">DNA-binding</keyword>
<dbReference type="Proteomes" id="UP000295632">
    <property type="component" value="Unassembled WGS sequence"/>
</dbReference>